<dbReference type="STRING" id="765257.A0A0C9ZN90"/>
<dbReference type="Gene3D" id="3.40.50.300">
    <property type="entry name" value="P-loop containing nucleotide triphosphate hydrolases"/>
    <property type="match status" value="1"/>
</dbReference>
<dbReference type="PRINTS" id="PR00449">
    <property type="entry name" value="RASTRNSFRMNG"/>
</dbReference>
<dbReference type="SUPFAM" id="SSF52540">
    <property type="entry name" value="P-loop containing nucleoside triphosphate hydrolases"/>
    <property type="match status" value="1"/>
</dbReference>
<dbReference type="HOGENOM" id="CLU_023805_2_1_1"/>
<dbReference type="Proteomes" id="UP000054018">
    <property type="component" value="Unassembled WGS sequence"/>
</dbReference>
<dbReference type="OrthoDB" id="391988at2759"/>
<reference evidence="2" key="2">
    <citation type="submission" date="2015-01" db="EMBL/GenBank/DDBJ databases">
        <title>Evolutionary Origins and Diversification of the Mycorrhizal Mutualists.</title>
        <authorList>
            <consortium name="DOE Joint Genome Institute"/>
            <consortium name="Mycorrhizal Genomics Consortium"/>
            <person name="Kohler A."/>
            <person name="Kuo A."/>
            <person name="Nagy L.G."/>
            <person name="Floudas D."/>
            <person name="Copeland A."/>
            <person name="Barry K.W."/>
            <person name="Cichocki N."/>
            <person name="Veneault-Fourrey C."/>
            <person name="LaButti K."/>
            <person name="Lindquist E.A."/>
            <person name="Lipzen A."/>
            <person name="Lundell T."/>
            <person name="Morin E."/>
            <person name="Murat C."/>
            <person name="Riley R."/>
            <person name="Ohm R."/>
            <person name="Sun H."/>
            <person name="Tunlid A."/>
            <person name="Henrissat B."/>
            <person name="Grigoriev I.V."/>
            <person name="Hibbett D.S."/>
            <person name="Martin F."/>
        </authorList>
    </citation>
    <scope>NUCLEOTIDE SEQUENCE [LARGE SCALE GENOMIC DNA]</scope>
    <source>
        <strain evidence="2">441</strain>
    </source>
</reference>
<dbReference type="InterPro" id="IPR027417">
    <property type="entry name" value="P-loop_NTPase"/>
</dbReference>
<dbReference type="CDD" id="cd00882">
    <property type="entry name" value="Ras_like_GTPase"/>
    <property type="match status" value="1"/>
</dbReference>
<gene>
    <name evidence="1" type="ORF">PISMIDRAFT_183473</name>
</gene>
<evidence type="ECO:0000313" key="2">
    <source>
        <dbReference type="Proteomes" id="UP000054018"/>
    </source>
</evidence>
<dbReference type="AlphaFoldDB" id="A0A0C9ZN90"/>
<dbReference type="EMBL" id="KN833696">
    <property type="protein sequence ID" value="KIK27389.1"/>
    <property type="molecule type" value="Genomic_DNA"/>
</dbReference>
<evidence type="ECO:0008006" key="3">
    <source>
        <dbReference type="Google" id="ProtNLM"/>
    </source>
</evidence>
<accession>A0A0C9ZN90</accession>
<evidence type="ECO:0000313" key="1">
    <source>
        <dbReference type="EMBL" id="KIK27389.1"/>
    </source>
</evidence>
<organism evidence="1 2">
    <name type="scientific">Pisolithus microcarpus 441</name>
    <dbReference type="NCBI Taxonomy" id="765257"/>
    <lineage>
        <taxon>Eukaryota</taxon>
        <taxon>Fungi</taxon>
        <taxon>Dikarya</taxon>
        <taxon>Basidiomycota</taxon>
        <taxon>Agaricomycotina</taxon>
        <taxon>Agaricomycetes</taxon>
        <taxon>Agaricomycetidae</taxon>
        <taxon>Boletales</taxon>
        <taxon>Sclerodermatineae</taxon>
        <taxon>Pisolithaceae</taxon>
        <taxon>Pisolithus</taxon>
    </lineage>
</organism>
<sequence length="523" mass="58741">MEKEPYGWPRGSCKSLSAPPKHFIGQNQESWSRSATVYSTLVRGESGGLLVYSDTTMMPTRFRLLVMGKDGVGKSSLIARAFKIRSLRFYEACQRQDGIDTELIFQENDKVVLHNSRNLVPGTDNSAEGFLTRRQSMPELKDRVHAVWLCVGIPRANEPLFDEDTKRFIERRKQILGDTPLVIVFTKLDLLVGKIEYESFSDQEDPEPWDLEEYLRNELEKACIQPLQELAGTDIPNVAISVQEGYESTIEQLLEVTAGKVDRYVANEAAVAALMAQRASISLKLSNSISVGKKRHWRGLASGSKFLGYVLKDCLDVIHTEIVSCWNFEDPNRYLISDQFKTLMLNMVANTDTRDLPDAEEEEVGFGVSVASAIIGIRGTAVRVVLPIAANIMLVGWAYDLYQYSGTVLSQCIAYIVDLTAIMQILFLLTPHGQMTIPAIKLAITAYSMAGINEVHSRIKDHYENPHNVLTLGNRDQALDMIVRLIKETSIKSEELVSLRARLGDLGKLQRDDPRYGWDDDDE</sequence>
<reference evidence="1 2" key="1">
    <citation type="submission" date="2014-04" db="EMBL/GenBank/DDBJ databases">
        <authorList>
            <consortium name="DOE Joint Genome Institute"/>
            <person name="Kuo A."/>
            <person name="Kohler A."/>
            <person name="Costa M.D."/>
            <person name="Nagy L.G."/>
            <person name="Floudas D."/>
            <person name="Copeland A."/>
            <person name="Barry K.W."/>
            <person name="Cichocki N."/>
            <person name="Veneault-Fourrey C."/>
            <person name="LaButti K."/>
            <person name="Lindquist E.A."/>
            <person name="Lipzen A."/>
            <person name="Lundell T."/>
            <person name="Morin E."/>
            <person name="Murat C."/>
            <person name="Sun H."/>
            <person name="Tunlid A."/>
            <person name="Henrissat B."/>
            <person name="Grigoriev I.V."/>
            <person name="Hibbett D.S."/>
            <person name="Martin F."/>
            <person name="Nordberg H.P."/>
            <person name="Cantor M.N."/>
            <person name="Hua S.X."/>
        </authorList>
    </citation>
    <scope>NUCLEOTIDE SEQUENCE [LARGE SCALE GENOMIC DNA]</scope>
    <source>
        <strain evidence="1 2">441</strain>
    </source>
</reference>
<proteinExistence type="predicted"/>
<keyword evidence="2" id="KW-1185">Reference proteome</keyword>
<name>A0A0C9ZN90_9AGAM</name>
<protein>
    <recommendedName>
        <fullName evidence="3">G domain-containing protein</fullName>
    </recommendedName>
</protein>